<evidence type="ECO:0000313" key="13">
    <source>
        <dbReference type="EMBL" id="PTD98019.1"/>
    </source>
</evidence>
<evidence type="ECO:0000256" key="6">
    <source>
        <dbReference type="ARBA" id="ARBA00023136"/>
    </source>
</evidence>
<comment type="subcellular location">
    <subcellularLocation>
        <location evidence="9">Cell inner membrane</location>
        <topology evidence="9">Single-pass type I membrane protein</topology>
    </subcellularLocation>
</comment>
<keyword evidence="7 8" id="KW-0131">Cell cycle</keyword>
<dbReference type="SMART" id="SM00771">
    <property type="entry name" value="ZipA_C"/>
    <property type="match status" value="1"/>
</dbReference>
<reference evidence="13 14" key="1">
    <citation type="submission" date="2018-03" db="EMBL/GenBank/DDBJ databases">
        <authorList>
            <person name="Keele B.F."/>
        </authorList>
    </citation>
    <scope>NUCLEOTIDE SEQUENCE [LARGE SCALE GENOMIC DNA]</scope>
    <source>
        <strain evidence="13 14">D20</strain>
    </source>
</reference>
<feature type="region of interest" description="Disordered" evidence="10">
    <location>
        <begin position="46"/>
        <end position="94"/>
    </location>
</feature>
<keyword evidence="2 9" id="KW-0997">Cell inner membrane</keyword>
<evidence type="ECO:0000256" key="1">
    <source>
        <dbReference type="ARBA" id="ARBA00022475"/>
    </source>
</evidence>
<keyword evidence="5 11" id="KW-1133">Transmembrane helix</keyword>
<evidence type="ECO:0000256" key="4">
    <source>
        <dbReference type="ARBA" id="ARBA00022692"/>
    </source>
</evidence>
<proteinExistence type="inferred from homology"/>
<feature type="transmembrane region" description="Helical" evidence="11">
    <location>
        <begin position="6"/>
        <end position="24"/>
    </location>
</feature>
<keyword evidence="14" id="KW-1185">Reference proteome</keyword>
<dbReference type="PANTHER" id="PTHR38685:SF1">
    <property type="entry name" value="CELL DIVISION PROTEIN ZIPA"/>
    <property type="match status" value="1"/>
</dbReference>
<evidence type="ECO:0000256" key="2">
    <source>
        <dbReference type="ARBA" id="ARBA00022519"/>
    </source>
</evidence>
<organism evidence="13 14">
    <name type="scientific">Pseudothauera lacus</name>
    <dbReference type="NCBI Taxonomy" id="2136175"/>
    <lineage>
        <taxon>Bacteria</taxon>
        <taxon>Pseudomonadati</taxon>
        <taxon>Pseudomonadota</taxon>
        <taxon>Betaproteobacteria</taxon>
        <taxon>Rhodocyclales</taxon>
        <taxon>Zoogloeaceae</taxon>
        <taxon>Pseudothauera</taxon>
    </lineage>
</organism>
<comment type="similarity">
    <text evidence="8">Belongs to the ZipA family.</text>
</comment>
<protein>
    <recommendedName>
        <fullName evidence="8">Cell division protein ZipA</fullName>
    </recommendedName>
</protein>
<evidence type="ECO:0000256" key="9">
    <source>
        <dbReference type="RuleBase" id="RU003613"/>
    </source>
</evidence>
<dbReference type="EMBL" id="PZKC01000001">
    <property type="protein sequence ID" value="PTD98019.1"/>
    <property type="molecule type" value="Genomic_DNA"/>
</dbReference>
<dbReference type="OrthoDB" id="8521018at2"/>
<keyword evidence="3 8" id="KW-0132">Cell division</keyword>
<dbReference type="Pfam" id="PF04354">
    <property type="entry name" value="ZipA_C"/>
    <property type="match status" value="1"/>
</dbReference>
<evidence type="ECO:0000256" key="11">
    <source>
        <dbReference type="SAM" id="Phobius"/>
    </source>
</evidence>
<dbReference type="RefSeq" id="WP_107491779.1">
    <property type="nucleotide sequence ID" value="NZ_PZKC01000001.1"/>
</dbReference>
<dbReference type="InterPro" id="IPR036765">
    <property type="entry name" value="ZipA_FtsZ-bd_C_sf"/>
</dbReference>
<evidence type="ECO:0000256" key="10">
    <source>
        <dbReference type="SAM" id="MobiDB-lite"/>
    </source>
</evidence>
<dbReference type="GO" id="GO:0000917">
    <property type="term" value="P:division septum assembly"/>
    <property type="evidence" value="ECO:0007669"/>
    <property type="project" value="TreeGrafter"/>
</dbReference>
<keyword evidence="4 9" id="KW-0812">Transmembrane</keyword>
<keyword evidence="1 9" id="KW-1003">Cell membrane</keyword>
<evidence type="ECO:0000256" key="3">
    <source>
        <dbReference type="ARBA" id="ARBA00022618"/>
    </source>
</evidence>
<feature type="domain" description="ZipA C-terminal FtsZ-binding" evidence="12">
    <location>
        <begin position="218"/>
        <end position="343"/>
    </location>
</feature>
<evidence type="ECO:0000256" key="7">
    <source>
        <dbReference type="ARBA" id="ARBA00023306"/>
    </source>
</evidence>
<evidence type="ECO:0000256" key="5">
    <source>
        <dbReference type="ARBA" id="ARBA00022989"/>
    </source>
</evidence>
<dbReference type="AlphaFoldDB" id="A0A2T4IJS0"/>
<dbReference type="GO" id="GO:0032153">
    <property type="term" value="C:cell division site"/>
    <property type="evidence" value="ECO:0007669"/>
    <property type="project" value="TreeGrafter"/>
</dbReference>
<dbReference type="SUPFAM" id="SSF64383">
    <property type="entry name" value="Cell-division protein ZipA, C-terminal domain"/>
    <property type="match status" value="1"/>
</dbReference>
<dbReference type="Gene3D" id="3.30.1400.10">
    <property type="entry name" value="ZipA, C-terminal FtsZ-binding domain"/>
    <property type="match status" value="1"/>
</dbReference>
<dbReference type="InterPro" id="IPR011919">
    <property type="entry name" value="Cell_div_ZipA"/>
</dbReference>
<dbReference type="InterPro" id="IPR007449">
    <property type="entry name" value="ZipA_FtsZ-bd_C"/>
</dbReference>
<dbReference type="PANTHER" id="PTHR38685">
    <property type="entry name" value="CELL DIVISION PROTEIN ZIPA"/>
    <property type="match status" value="1"/>
</dbReference>
<comment type="function">
    <text evidence="8">Essential cell division protein that stabilizes the FtsZ protofilaments by cross-linking them and that serves as a cytoplasmic membrane anchor for the Z ring. Also required for the recruitment to the septal ring of downstream cell division proteins.</text>
</comment>
<evidence type="ECO:0000313" key="14">
    <source>
        <dbReference type="Proteomes" id="UP000241193"/>
    </source>
</evidence>
<comment type="caution">
    <text evidence="13">The sequence shown here is derived from an EMBL/GenBank/DDBJ whole genome shotgun (WGS) entry which is preliminary data.</text>
</comment>
<evidence type="ECO:0000259" key="12">
    <source>
        <dbReference type="SMART" id="SM00771"/>
    </source>
</evidence>
<name>A0A2T4IJS0_9RHOO</name>
<keyword evidence="6 9" id="KW-0472">Membrane</keyword>
<dbReference type="GO" id="GO:0005886">
    <property type="term" value="C:plasma membrane"/>
    <property type="evidence" value="ECO:0007669"/>
    <property type="project" value="UniProtKB-SubCell"/>
</dbReference>
<accession>A0A2T4IJS0</accession>
<dbReference type="Proteomes" id="UP000241193">
    <property type="component" value="Unassembled WGS sequence"/>
</dbReference>
<evidence type="ECO:0000256" key="8">
    <source>
        <dbReference type="RuleBase" id="RU003612"/>
    </source>
</evidence>
<sequence length="368" mass="39755">MDSELQIGLIAAGAAVVVLILAYNKWQERKHSSKVDKAFRSEHRDVLLEPRDGSASTDDEPAELPETLTPPPEPVPAARAVSEGASRRATPEAPDTVDARADCIVRIESFELLDVPRLWSAQHAILQDFGRSVRWFAFDDGRNLWREIGPNSAGAHHWFCAALQLVDRRGPIGEADYSRFADGVQQVAEQFLAVPAGLPARAETLARAAELDRFCAEVDVQIGVNVISQNQPFVGTKLRGLAEAQGLVLGDDGSFHAQDDDGNTLFTLGNLEPTLFSAESLRSLQSAGITLVIDVPRVLNGAQAFDRMMQCANLLADALGGVVVDDNRHPFGSEAASMIRSQIAQFHAHMGKHEIPAGGALALRLFSA</sequence>
<reference evidence="13 14" key="2">
    <citation type="submission" date="2018-04" db="EMBL/GenBank/DDBJ databases">
        <title>Thauera lacus sp. nov., isolated from an saline lake in Inner Mongolia, China.</title>
        <authorList>
            <person name="Liang Q.-Y."/>
        </authorList>
    </citation>
    <scope>NUCLEOTIDE SEQUENCE [LARGE SCALE GENOMIC DNA]</scope>
    <source>
        <strain evidence="13 14">D20</strain>
    </source>
</reference>
<gene>
    <name evidence="13" type="ORF">C8261_00965</name>
</gene>